<sequence>MHKIILTIALLFTSLIYAQEYKIKKIESPQYGNIAKGKTRITITDSLIIISD</sequence>
<dbReference type="RefSeq" id="WP_379810931.1">
    <property type="nucleotide sequence ID" value="NZ_JBHUPC010000012.1"/>
</dbReference>
<comment type="caution">
    <text evidence="1">The sequence shown here is derived from an EMBL/GenBank/DDBJ whole genome shotgun (WGS) entry which is preliminary data.</text>
</comment>
<name>A0ABW5YJV4_9FLAO</name>
<protein>
    <submittedName>
        <fullName evidence="1">Uncharacterized protein</fullName>
    </submittedName>
</protein>
<dbReference type="EMBL" id="JBHUPC010000012">
    <property type="protein sequence ID" value="MFD2891356.1"/>
    <property type="molecule type" value="Genomic_DNA"/>
</dbReference>
<accession>A0ABW5YJV4</accession>
<reference evidence="2" key="1">
    <citation type="journal article" date="2019" name="Int. J. Syst. Evol. Microbiol.">
        <title>The Global Catalogue of Microorganisms (GCM) 10K type strain sequencing project: providing services to taxonomists for standard genome sequencing and annotation.</title>
        <authorList>
            <consortium name="The Broad Institute Genomics Platform"/>
            <consortium name="The Broad Institute Genome Sequencing Center for Infectious Disease"/>
            <person name="Wu L."/>
            <person name="Ma J."/>
        </authorList>
    </citation>
    <scope>NUCLEOTIDE SEQUENCE [LARGE SCALE GENOMIC DNA]</scope>
    <source>
        <strain evidence="2">KCTC 22671</strain>
    </source>
</reference>
<keyword evidence="2" id="KW-1185">Reference proteome</keyword>
<organism evidence="1 2">
    <name type="scientific">Flavobacterium chuncheonense</name>
    <dbReference type="NCBI Taxonomy" id="2026653"/>
    <lineage>
        <taxon>Bacteria</taxon>
        <taxon>Pseudomonadati</taxon>
        <taxon>Bacteroidota</taxon>
        <taxon>Flavobacteriia</taxon>
        <taxon>Flavobacteriales</taxon>
        <taxon>Flavobacteriaceae</taxon>
        <taxon>Flavobacterium</taxon>
    </lineage>
</organism>
<proteinExistence type="predicted"/>
<gene>
    <name evidence="1" type="ORF">ACFS5J_04940</name>
</gene>
<evidence type="ECO:0000313" key="1">
    <source>
        <dbReference type="EMBL" id="MFD2891356.1"/>
    </source>
</evidence>
<evidence type="ECO:0000313" key="2">
    <source>
        <dbReference type="Proteomes" id="UP001597534"/>
    </source>
</evidence>
<dbReference type="Proteomes" id="UP001597534">
    <property type="component" value="Unassembled WGS sequence"/>
</dbReference>